<organism evidence="3 4">
    <name type="scientific">Papaver atlanticum</name>
    <dbReference type="NCBI Taxonomy" id="357466"/>
    <lineage>
        <taxon>Eukaryota</taxon>
        <taxon>Viridiplantae</taxon>
        <taxon>Streptophyta</taxon>
        <taxon>Embryophyta</taxon>
        <taxon>Tracheophyta</taxon>
        <taxon>Spermatophyta</taxon>
        <taxon>Magnoliopsida</taxon>
        <taxon>Ranunculales</taxon>
        <taxon>Papaveraceae</taxon>
        <taxon>Papaveroideae</taxon>
        <taxon>Papaver</taxon>
    </lineage>
</organism>
<evidence type="ECO:0000313" key="4">
    <source>
        <dbReference type="Proteomes" id="UP001202328"/>
    </source>
</evidence>
<sequence>RSTLVLILSLLLAATFLVFFFMNKKLSKRNQKSSVPRSNLRSFTYQELEEATDGSNEELERGAFGIVYEGFIEEMGSINSIVANMLDKVFQEGEKEFKTKPAQLDKHITEI</sequence>
<feature type="non-terminal residue" evidence="3">
    <location>
        <position position="1"/>
    </location>
</feature>
<evidence type="ECO:0000313" key="3">
    <source>
        <dbReference type="EMBL" id="KAI3874768.1"/>
    </source>
</evidence>
<dbReference type="Proteomes" id="UP001202328">
    <property type="component" value="Unassembled WGS sequence"/>
</dbReference>
<accession>A0AAD4S8D1</accession>
<protein>
    <submittedName>
        <fullName evidence="3">Uncharacterized protein</fullName>
    </submittedName>
</protein>
<comment type="caution">
    <text evidence="3">The sequence shown here is derived from an EMBL/GenBank/DDBJ whole genome shotgun (WGS) entry which is preliminary data.</text>
</comment>
<keyword evidence="2" id="KW-0472">Membrane</keyword>
<dbReference type="EMBL" id="JAJJMB010012638">
    <property type="protein sequence ID" value="KAI3874768.1"/>
    <property type="molecule type" value="Genomic_DNA"/>
</dbReference>
<dbReference type="Gene3D" id="3.30.200.20">
    <property type="entry name" value="Phosphorylase Kinase, domain 1"/>
    <property type="match status" value="1"/>
</dbReference>
<feature type="non-terminal residue" evidence="3">
    <location>
        <position position="111"/>
    </location>
</feature>
<evidence type="ECO:0000256" key="2">
    <source>
        <dbReference type="SAM" id="Phobius"/>
    </source>
</evidence>
<evidence type="ECO:0000256" key="1">
    <source>
        <dbReference type="ARBA" id="ARBA00022729"/>
    </source>
</evidence>
<reference evidence="3" key="1">
    <citation type="submission" date="2022-04" db="EMBL/GenBank/DDBJ databases">
        <title>A functionally conserved STORR gene fusion in Papaver species that diverged 16.8 million years ago.</title>
        <authorList>
            <person name="Catania T."/>
        </authorList>
    </citation>
    <scope>NUCLEOTIDE SEQUENCE</scope>
    <source>
        <strain evidence="3">S-188037</strain>
    </source>
</reference>
<gene>
    <name evidence="3" type="ORF">MKW98_019341</name>
</gene>
<dbReference type="PANTHER" id="PTHR47976:SF108">
    <property type="entry name" value="G-TYPE LECTIN S-RECEPTOR-LIKE SERINE_THREONINE-PROTEIN KINASE LECRK1"/>
    <property type="match status" value="1"/>
</dbReference>
<name>A0AAD4S8D1_9MAGN</name>
<keyword evidence="1" id="KW-0732">Signal</keyword>
<dbReference type="AlphaFoldDB" id="A0AAD4S8D1"/>
<proteinExistence type="predicted"/>
<keyword evidence="4" id="KW-1185">Reference proteome</keyword>
<keyword evidence="2" id="KW-1133">Transmembrane helix</keyword>
<dbReference type="InterPro" id="IPR051343">
    <property type="entry name" value="G-type_lectin_kinases/EP1-like"/>
</dbReference>
<dbReference type="PANTHER" id="PTHR47976">
    <property type="entry name" value="G-TYPE LECTIN S-RECEPTOR-LIKE SERINE/THREONINE-PROTEIN KINASE SD2-5"/>
    <property type="match status" value="1"/>
</dbReference>
<keyword evidence="2" id="KW-0812">Transmembrane</keyword>
<feature type="transmembrane region" description="Helical" evidence="2">
    <location>
        <begin position="6"/>
        <end position="23"/>
    </location>
</feature>